<reference evidence="2" key="1">
    <citation type="journal article" date="2022" name="Mol. Ecol. Resour.">
        <title>The genomes of chicory, endive, great burdock and yacon provide insights into Asteraceae palaeo-polyploidization history and plant inulin production.</title>
        <authorList>
            <person name="Fan W."/>
            <person name="Wang S."/>
            <person name="Wang H."/>
            <person name="Wang A."/>
            <person name="Jiang F."/>
            <person name="Liu H."/>
            <person name="Zhao H."/>
            <person name="Xu D."/>
            <person name="Zhang Y."/>
        </authorList>
    </citation>
    <scope>NUCLEOTIDE SEQUENCE [LARGE SCALE GENOMIC DNA]</scope>
    <source>
        <strain evidence="2">cv. Niubang</strain>
    </source>
</reference>
<gene>
    <name evidence="1" type="ORF">L6452_17050</name>
</gene>
<evidence type="ECO:0000313" key="1">
    <source>
        <dbReference type="EMBL" id="KAI3728414.1"/>
    </source>
</evidence>
<sequence length="465" mass="52607">MGSAVCKVQTTYIKGRSILDGPVIVNEIIKWAKRKKKKTMIFKVDFEKAFDSLNWGYLDDILNQMGFGEKWRAWVRGCISTARVSVLVNGSPTKKFHMEKGVRQGDPLAPFLFILDAEGLNVARKEAQNKGLFKGIHFDNMGEEVSILQYADDTIFLGDWSRSNAANLVRILKCFQICSGLKVNMEKGKVMGVMVNNEEVKRMARLLHCREGSIPFTYLGMPMGEKMARVSSWKPIIEKFKVRLSDWKARNLSIGGRLCLCKSVLGSLGSYFFSLFKVPSKVINILESIRCRFFWGGSEEKRKFCWVAWDKVLNSKENGGLVIGSLKSLNLAMLGKWWWRYRTDTDAMWRGIVNNFYGSSGGLSDGNRSKAKGGVWGSIVGLKKDLDERGINLDNLFQLDSINARWKWVKEKDGCYSVASLRRIVDCTLLPGADRETYWNTWVPAKVNVHLSSMEGTTGATGYQR</sequence>
<accession>A0ACB9C2A9</accession>
<organism evidence="1 2">
    <name type="scientific">Arctium lappa</name>
    <name type="common">Greater burdock</name>
    <name type="synonym">Lappa major</name>
    <dbReference type="NCBI Taxonomy" id="4217"/>
    <lineage>
        <taxon>Eukaryota</taxon>
        <taxon>Viridiplantae</taxon>
        <taxon>Streptophyta</taxon>
        <taxon>Embryophyta</taxon>
        <taxon>Tracheophyta</taxon>
        <taxon>Spermatophyta</taxon>
        <taxon>Magnoliopsida</taxon>
        <taxon>eudicotyledons</taxon>
        <taxon>Gunneridae</taxon>
        <taxon>Pentapetalae</taxon>
        <taxon>asterids</taxon>
        <taxon>campanulids</taxon>
        <taxon>Asterales</taxon>
        <taxon>Asteraceae</taxon>
        <taxon>Carduoideae</taxon>
        <taxon>Cardueae</taxon>
        <taxon>Arctiinae</taxon>
        <taxon>Arctium</taxon>
    </lineage>
</organism>
<name>A0ACB9C2A9_ARCLA</name>
<dbReference type="EMBL" id="CM042051">
    <property type="protein sequence ID" value="KAI3728414.1"/>
    <property type="molecule type" value="Genomic_DNA"/>
</dbReference>
<keyword evidence="2" id="KW-1185">Reference proteome</keyword>
<evidence type="ECO:0000313" key="2">
    <source>
        <dbReference type="Proteomes" id="UP001055879"/>
    </source>
</evidence>
<reference evidence="1 2" key="2">
    <citation type="journal article" date="2022" name="Mol. Ecol. Resour.">
        <title>The genomes of chicory, endive, great burdock and yacon provide insights into Asteraceae paleo-polyploidization history and plant inulin production.</title>
        <authorList>
            <person name="Fan W."/>
            <person name="Wang S."/>
            <person name="Wang H."/>
            <person name="Wang A."/>
            <person name="Jiang F."/>
            <person name="Liu H."/>
            <person name="Zhao H."/>
            <person name="Xu D."/>
            <person name="Zhang Y."/>
        </authorList>
    </citation>
    <scope>NUCLEOTIDE SEQUENCE [LARGE SCALE GENOMIC DNA]</scope>
    <source>
        <strain evidence="2">cv. Niubang</strain>
    </source>
</reference>
<dbReference type="Proteomes" id="UP001055879">
    <property type="component" value="Linkage Group LG05"/>
</dbReference>
<protein>
    <submittedName>
        <fullName evidence="1">Uncharacterized protein</fullName>
    </submittedName>
</protein>
<comment type="caution">
    <text evidence="1">The sequence shown here is derived from an EMBL/GenBank/DDBJ whole genome shotgun (WGS) entry which is preliminary data.</text>
</comment>
<proteinExistence type="predicted"/>